<reference evidence="2" key="1">
    <citation type="submission" date="2021-01" db="EMBL/GenBank/DDBJ databases">
        <authorList>
            <person name="Corre E."/>
            <person name="Pelletier E."/>
            <person name="Niang G."/>
            <person name="Scheremetjew M."/>
            <person name="Finn R."/>
            <person name="Kale V."/>
            <person name="Holt S."/>
            <person name="Cochrane G."/>
            <person name="Meng A."/>
            <person name="Brown T."/>
            <person name="Cohen L."/>
        </authorList>
    </citation>
    <scope>NUCLEOTIDE SEQUENCE</scope>
    <source>
        <strain evidence="2">B650</strain>
    </source>
</reference>
<protein>
    <submittedName>
        <fullName evidence="2">Uncharacterized protein</fullName>
    </submittedName>
</protein>
<feature type="compositionally biased region" description="Low complexity" evidence="1">
    <location>
        <begin position="19"/>
        <end position="31"/>
    </location>
</feature>
<gene>
    <name evidence="2" type="ORF">LDAN0321_LOCUS11615</name>
</gene>
<dbReference type="EMBL" id="HBGY01018001">
    <property type="protein sequence ID" value="CAD9585453.1"/>
    <property type="molecule type" value="Transcribed_RNA"/>
</dbReference>
<dbReference type="Gene3D" id="1.10.10.1420">
    <property type="entry name" value="DNA replication factor Cdt1, C-terminal WH domain"/>
    <property type="match status" value="1"/>
</dbReference>
<organism evidence="2">
    <name type="scientific">Leptocylindrus danicus</name>
    <dbReference type="NCBI Taxonomy" id="163516"/>
    <lineage>
        <taxon>Eukaryota</taxon>
        <taxon>Sar</taxon>
        <taxon>Stramenopiles</taxon>
        <taxon>Ochrophyta</taxon>
        <taxon>Bacillariophyta</taxon>
        <taxon>Coscinodiscophyceae</taxon>
        <taxon>Chaetocerotophycidae</taxon>
        <taxon>Leptocylindrales</taxon>
        <taxon>Leptocylindraceae</taxon>
        <taxon>Leptocylindrus</taxon>
    </lineage>
</organism>
<accession>A0A7S2KSE4</accession>
<feature type="region of interest" description="Disordered" evidence="1">
    <location>
        <begin position="519"/>
        <end position="538"/>
    </location>
</feature>
<dbReference type="InterPro" id="IPR038090">
    <property type="entry name" value="Cdt1_C_WH_dom_sf"/>
</dbReference>
<feature type="compositionally biased region" description="Polar residues" evidence="1">
    <location>
        <begin position="1"/>
        <end position="18"/>
    </location>
</feature>
<name>A0A7S2KSE4_9STRA</name>
<dbReference type="AlphaFoldDB" id="A0A7S2KSE4"/>
<evidence type="ECO:0000256" key="1">
    <source>
        <dbReference type="SAM" id="MobiDB-lite"/>
    </source>
</evidence>
<feature type="region of interest" description="Disordered" evidence="1">
    <location>
        <begin position="1"/>
        <end position="31"/>
    </location>
</feature>
<proteinExistence type="predicted"/>
<evidence type="ECO:0000313" key="2">
    <source>
        <dbReference type="EMBL" id="CAD9585453.1"/>
    </source>
</evidence>
<sequence>MTSMTTGNEDASPTVQPRSNSNSISIPSFGSGRDEIVEEGAKISLSPHTTPPPSLGRAELLDVRRRIKIDLKKLSHIEHALQFFLARNRNRRGESSIHLNDFYNLLEVRDRDCRHEILCVMLTVAPELYKIKSEMGRIEIPGFGVKIKKDRIRQLKAAWKKVEGRHDYSRRQCSLVDSLLASRSGVRTLALLKACWTAHQTVSYGSKRTVADFQSNGSSLLDKDAHQVGLSMNKKPRREDVVGVTLSQQLEPFITANMTLEERVRARAEAKERIEQNQDDLFTSSNLKKACSKTDDEACREDLLQLADALRSHFRADAHLGVVRTAATIRELSRHLVGALSSVKFGGSRARRKDVIEKLYKLAKALPEWINIDGANVKHSVLTMKADVDFVKTVRAKLGGQYRQKSGPECADPKPSQSTVTNQIFAASMPAPCPRPKVKDEASFARVNKVMDVSISSLKGKKTSAAQKRSVTYQHPRQQTQQMLRINNDLIFGHRSEAEPMPGDSDFVVKKSVSEIGDSRSPNGLKRLFSEMNNGRRI</sequence>